<feature type="compositionally biased region" description="Gly residues" evidence="2">
    <location>
        <begin position="172"/>
        <end position="185"/>
    </location>
</feature>
<organism evidence="4 5">
    <name type="scientific">Kwoniella heveanensis BCC8398</name>
    <dbReference type="NCBI Taxonomy" id="1296120"/>
    <lineage>
        <taxon>Eukaryota</taxon>
        <taxon>Fungi</taxon>
        <taxon>Dikarya</taxon>
        <taxon>Basidiomycota</taxon>
        <taxon>Agaricomycotina</taxon>
        <taxon>Tremellomycetes</taxon>
        <taxon>Tremellales</taxon>
        <taxon>Cryptococcaceae</taxon>
        <taxon>Kwoniella</taxon>
    </lineage>
</organism>
<keyword evidence="1" id="KW-1133">Transmembrane helix</keyword>
<gene>
    <name evidence="4" type="ORF">I316_06914</name>
</gene>
<dbReference type="EMBL" id="KV700134">
    <property type="protein sequence ID" value="OCF31511.1"/>
    <property type="molecule type" value="Genomic_DNA"/>
</dbReference>
<comment type="subcellular location">
    <subcellularLocation>
        <location evidence="1">Endoplasmic reticulum membrane</location>
        <topology evidence="1">Multi-pass membrane protein</topology>
    </subcellularLocation>
</comment>
<dbReference type="GO" id="GO:0008270">
    <property type="term" value="F:zinc ion binding"/>
    <property type="evidence" value="ECO:0007669"/>
    <property type="project" value="UniProtKB-KW"/>
</dbReference>
<dbReference type="PANTHER" id="PTHR22166">
    <property type="entry name" value="ENDOPLASMIC RETICULUM JUNCTION FORMATION PROTEIN LUNAPARK"/>
    <property type="match status" value="1"/>
</dbReference>
<dbReference type="InterPro" id="IPR040115">
    <property type="entry name" value="Lnp"/>
</dbReference>
<keyword evidence="1" id="KW-0479">Metal-binding</keyword>
<comment type="similarity">
    <text evidence="1">Belongs to the lunapark family.</text>
</comment>
<dbReference type="PANTHER" id="PTHR22166:SF12">
    <property type="entry name" value="ENDOPLASMIC RETICULUM JUNCTION FORMATION PROTEIN LUNAPARK"/>
    <property type="match status" value="1"/>
</dbReference>
<keyword evidence="1" id="KW-0863">Zinc-finger</keyword>
<keyword evidence="1" id="KW-0862">Zinc</keyword>
<dbReference type="STRING" id="1296120.A0A1B9GKI7"/>
<name>A0A1B9GKI7_9TREE</name>
<feature type="region of interest" description="Disordered" evidence="2">
    <location>
        <begin position="309"/>
        <end position="401"/>
    </location>
</feature>
<dbReference type="GO" id="GO:0098826">
    <property type="term" value="C:endoplasmic reticulum tubular network membrane"/>
    <property type="evidence" value="ECO:0007669"/>
    <property type="project" value="UniProtKB-UniRule"/>
</dbReference>
<dbReference type="OrthoDB" id="1725934at2759"/>
<accession>A0A1B9GKI7</accession>
<protein>
    <recommendedName>
        <fullName evidence="1">Endoplasmic reticulum junction formation protein lunapark</fullName>
    </recommendedName>
</protein>
<keyword evidence="5" id="KW-1185">Reference proteome</keyword>
<dbReference type="GO" id="GO:0071788">
    <property type="term" value="P:endoplasmic reticulum tubular network maintenance"/>
    <property type="evidence" value="ECO:0007669"/>
    <property type="project" value="UniProtKB-UniRule"/>
</dbReference>
<keyword evidence="1" id="KW-0256">Endoplasmic reticulum</keyword>
<feature type="transmembrane region" description="Helical" evidence="1">
    <location>
        <begin position="40"/>
        <end position="59"/>
    </location>
</feature>
<dbReference type="Pfam" id="PF10058">
    <property type="entry name" value="Zn_ribbon_10"/>
    <property type="match status" value="1"/>
</dbReference>
<reference evidence="5" key="2">
    <citation type="submission" date="2013-12" db="EMBL/GenBank/DDBJ databases">
        <title>Evolution of pathogenesis and genome organization in the Tremellales.</title>
        <authorList>
            <person name="Cuomo C."/>
            <person name="Litvintseva A."/>
            <person name="Heitman J."/>
            <person name="Chen Y."/>
            <person name="Sun S."/>
            <person name="Springer D."/>
            <person name="Dromer F."/>
            <person name="Young S."/>
            <person name="Zeng Q."/>
            <person name="Chapman S."/>
            <person name="Gujja S."/>
            <person name="Saif S."/>
            <person name="Birren B."/>
        </authorList>
    </citation>
    <scope>NUCLEOTIDE SEQUENCE [LARGE SCALE GENOMIC DNA]</scope>
    <source>
        <strain evidence="5">BCC8398</strain>
    </source>
</reference>
<sequence length="401" mass="43607">MGSQSSSPDYETVLARLATDINEAKTHLSEIRLRERRISLLINLYGIGLWALWVGLWWVHGLPLGLIGLSHKDVEGKAVEIAGIAGGPIFIWMLNRLLHFYFTRQRSREETHLRLLLTQQRKQVEEIKKATNYDSTRKLIEQYDSPSPNGPQTPQRRHPESPSPAGHAGSQKMGGGSVPAGGRGPGQMVQGPGGTPRAPGHLVGAGGTPESSPGGQPLALPKGLSPEQAAALTMQMHSMQPMLPTPEKRWYDRVVDSILGEDPSQAAQSKYALVCGECFRHNGLVGSKFEWERMQWICPRCNHLNPPPLSRSSPAQGLTTPSKPVASPAQQKPPPSTLRSGPSPKPRRLGARGADKGTPRSSRLGKEVFNASSSGSEDEDGEDGEEEVSDTEKMEVDLDEK</sequence>
<keyword evidence="1" id="KW-0812">Transmembrane</keyword>
<dbReference type="Proteomes" id="UP000092666">
    <property type="component" value="Unassembled WGS sequence"/>
</dbReference>
<evidence type="ECO:0000256" key="1">
    <source>
        <dbReference type="RuleBase" id="RU367073"/>
    </source>
</evidence>
<evidence type="ECO:0000259" key="3">
    <source>
        <dbReference type="Pfam" id="PF10058"/>
    </source>
</evidence>
<evidence type="ECO:0000256" key="2">
    <source>
        <dbReference type="SAM" id="MobiDB-lite"/>
    </source>
</evidence>
<feature type="domain" description="Lunapark zinc ribbon" evidence="3">
    <location>
        <begin position="250"/>
        <end position="305"/>
    </location>
</feature>
<dbReference type="InterPro" id="IPR019273">
    <property type="entry name" value="Lunapark_Znf"/>
</dbReference>
<dbReference type="AlphaFoldDB" id="A0A1B9GKI7"/>
<comment type="function">
    <text evidence="1">Plays a role in determining ER morphology.</text>
</comment>
<feature type="compositionally biased region" description="Polar residues" evidence="2">
    <location>
        <begin position="144"/>
        <end position="154"/>
    </location>
</feature>
<proteinExistence type="inferred from homology"/>
<keyword evidence="1" id="KW-0472">Membrane</keyword>
<feature type="compositionally biased region" description="Acidic residues" evidence="2">
    <location>
        <begin position="376"/>
        <end position="389"/>
    </location>
</feature>
<evidence type="ECO:0000313" key="5">
    <source>
        <dbReference type="Proteomes" id="UP000092666"/>
    </source>
</evidence>
<feature type="region of interest" description="Disordered" evidence="2">
    <location>
        <begin position="135"/>
        <end position="222"/>
    </location>
</feature>
<feature type="compositionally biased region" description="Polar residues" evidence="2">
    <location>
        <begin position="310"/>
        <end position="322"/>
    </location>
</feature>
<feature type="compositionally biased region" description="Basic and acidic residues" evidence="2">
    <location>
        <begin position="390"/>
        <end position="401"/>
    </location>
</feature>
<feature type="transmembrane region" description="Helical" evidence="1">
    <location>
        <begin position="79"/>
        <end position="98"/>
    </location>
</feature>
<reference evidence="4 5" key="1">
    <citation type="submission" date="2013-07" db="EMBL/GenBank/DDBJ databases">
        <title>The Genome Sequence of Cryptococcus heveanensis BCC8398.</title>
        <authorList>
            <consortium name="The Broad Institute Genome Sequencing Platform"/>
            <person name="Cuomo C."/>
            <person name="Litvintseva A."/>
            <person name="Chen Y."/>
            <person name="Heitman J."/>
            <person name="Sun S."/>
            <person name="Springer D."/>
            <person name="Dromer F."/>
            <person name="Young S.K."/>
            <person name="Zeng Q."/>
            <person name="Gargeya S."/>
            <person name="Fitzgerald M."/>
            <person name="Abouelleil A."/>
            <person name="Alvarado L."/>
            <person name="Berlin A.M."/>
            <person name="Chapman S.B."/>
            <person name="Dewar J."/>
            <person name="Goldberg J."/>
            <person name="Griggs A."/>
            <person name="Gujja S."/>
            <person name="Hansen M."/>
            <person name="Howarth C."/>
            <person name="Imamovic A."/>
            <person name="Larimer J."/>
            <person name="McCowan C."/>
            <person name="Murphy C."/>
            <person name="Pearson M."/>
            <person name="Priest M."/>
            <person name="Roberts A."/>
            <person name="Saif S."/>
            <person name="Shea T."/>
            <person name="Sykes S."/>
            <person name="Wortman J."/>
            <person name="Nusbaum C."/>
            <person name="Birren B."/>
        </authorList>
    </citation>
    <scope>NUCLEOTIDE SEQUENCE [LARGE SCALE GENOMIC DNA]</scope>
    <source>
        <strain evidence="4 5">BCC8398</strain>
    </source>
</reference>
<comment type="domain">
    <text evidence="1">The C4-type zinc finger motif is necessary both for its ER three-way tubular junction localization and formation.</text>
</comment>
<evidence type="ECO:0000313" key="4">
    <source>
        <dbReference type="EMBL" id="OCF31511.1"/>
    </source>
</evidence>
<dbReference type="GO" id="GO:1903373">
    <property type="term" value="P:positive regulation of endoplasmic reticulum tubular network organization"/>
    <property type="evidence" value="ECO:0007669"/>
    <property type="project" value="UniProtKB-UniRule"/>
</dbReference>